<sequence length="108" mass="11893">MVGVPGRSKGCSTCRRRKKGCDRRLPSCSQCLRLGLACGGYSRDLVWVTNVPERGVNPHPESQSSSPTAPEVDRDDEPWVVRYSRPNTQQADAAVPVFLGRHEASIGW</sequence>
<name>A0ACC4DNS9_PURLI</name>
<organism evidence="1 2">
    <name type="scientific">Purpureocillium lilacinum</name>
    <name type="common">Paecilomyces lilacinus</name>
    <dbReference type="NCBI Taxonomy" id="33203"/>
    <lineage>
        <taxon>Eukaryota</taxon>
        <taxon>Fungi</taxon>
        <taxon>Dikarya</taxon>
        <taxon>Ascomycota</taxon>
        <taxon>Pezizomycotina</taxon>
        <taxon>Sordariomycetes</taxon>
        <taxon>Hypocreomycetidae</taxon>
        <taxon>Hypocreales</taxon>
        <taxon>Ophiocordycipitaceae</taxon>
        <taxon>Purpureocillium</taxon>
    </lineage>
</organism>
<dbReference type="EMBL" id="JBGNUJ010000007">
    <property type="protein sequence ID" value="KAL3958036.1"/>
    <property type="molecule type" value="Genomic_DNA"/>
</dbReference>
<dbReference type="Proteomes" id="UP001638806">
    <property type="component" value="Unassembled WGS sequence"/>
</dbReference>
<accession>A0ACC4DNS9</accession>
<keyword evidence="2" id="KW-1185">Reference proteome</keyword>
<protein>
    <submittedName>
        <fullName evidence="1">Uncharacterized protein</fullName>
    </submittedName>
</protein>
<gene>
    <name evidence="1" type="ORF">ACCO45_008614</name>
</gene>
<proteinExistence type="predicted"/>
<reference evidence="1" key="1">
    <citation type="submission" date="2024-12" db="EMBL/GenBank/DDBJ databases">
        <title>Comparative genomics and development of molecular markers within Purpureocillium lilacinum and among Purpureocillium species.</title>
        <authorList>
            <person name="Yeh Z.-Y."/>
            <person name="Ni N.-T."/>
            <person name="Lo P.-H."/>
            <person name="Mushyakhwo K."/>
            <person name="Lin C.-F."/>
            <person name="Nai Y.-S."/>
        </authorList>
    </citation>
    <scope>NUCLEOTIDE SEQUENCE</scope>
    <source>
        <strain evidence="1">NCHU-NPUST-175</strain>
    </source>
</reference>
<evidence type="ECO:0000313" key="1">
    <source>
        <dbReference type="EMBL" id="KAL3958036.1"/>
    </source>
</evidence>
<comment type="caution">
    <text evidence="1">The sequence shown here is derived from an EMBL/GenBank/DDBJ whole genome shotgun (WGS) entry which is preliminary data.</text>
</comment>
<evidence type="ECO:0000313" key="2">
    <source>
        <dbReference type="Proteomes" id="UP001638806"/>
    </source>
</evidence>